<dbReference type="Pfam" id="PF13855">
    <property type="entry name" value="LRR_8"/>
    <property type="match status" value="1"/>
</dbReference>
<feature type="signal peptide" evidence="4">
    <location>
        <begin position="1"/>
        <end position="22"/>
    </location>
</feature>
<dbReference type="AlphaFoldDB" id="A0A8J6AWB6"/>
<keyword evidence="7" id="KW-1185">Reference proteome</keyword>
<dbReference type="SUPFAM" id="SSF52058">
    <property type="entry name" value="L domain-like"/>
    <property type="match status" value="2"/>
</dbReference>
<dbReference type="GO" id="GO:0005737">
    <property type="term" value="C:cytoplasm"/>
    <property type="evidence" value="ECO:0007669"/>
    <property type="project" value="TreeGrafter"/>
</dbReference>
<sequence length="875" mass="94462">MFGLLLLLIASVLAGSATNAQCLLNNEYTALSNIYTQLGGLGWTNNMGWSTTINNGCPCHAITGYTDTHGLQCGVEALGQQTNRVTEVLLRNNNLVGSFPDISGLSELVDLDMRGNSITCVNCGAYALPTSLGTCAKLTSVNVARNKLNGVLPESIGALPLTYLDVNNNLITAMQSSMTGWANLETLDVSYNALTALPNAMSTLTALTTLDISDNAITALPAGFSGMKALQYFTASNNKLTSLPADLDAMTGLIHIRADSNRITALPDNLANLGNLQFLDVGDNLISDLSTVHFPPQLMRIDVDDNQIKDLPEGLLLTDLTVLNVSNNALSAIPAMRMPALAELDAHDNQINAVAETLLASTAQLTLLDLSQNDLTTLPSISHNTQLSVLKLHQNKLTTVPDISSCPVTWLDISRNKIGTIPEGVWQDTKLLELDVSYNPLATLPDEIGELTQLKTLRASSCKISKISENIIAMQSLETLDVSKNYLEKMPTGLSLATSLKSLDLSYNNLAQFDISNIKSLRSLETLIMDGNPFGDKGLPALSDAAWIDTYSCRSCHIADTFEKVFDRMPHWLHNIDLAFNQITGEIPSMVLYSISSGNIESLDLSDNYLHGWVPEEFNLPEADRPAVSLSGNRFFCPIPSWATWTGASNDDCLAVSVSSVRANGRATVQSPAELHFSGSNFVASDRYTCAFKRTTGTSQVDPTPATVSDSYLVKCPTPIVELGETISPGEFTVTLEYDGKPLAMPHELSIVDACASFNNDCGGCVKNPSCMYCASSGSCVAEGLTPNMVCKKGFVNTCPHHTSEGELILHWAWMLLLLLILILLLVCLVSLCVIRFRPRGKPKKGKAFVETFGGTERESLLINENADVLYGELE</sequence>
<dbReference type="InterPro" id="IPR055414">
    <property type="entry name" value="LRR_R13L4/SHOC2-like"/>
</dbReference>
<keyword evidence="2" id="KW-0677">Repeat</keyword>
<dbReference type="EMBL" id="JAHDYR010000005">
    <property type="protein sequence ID" value="KAG9396466.1"/>
    <property type="molecule type" value="Genomic_DNA"/>
</dbReference>
<dbReference type="PANTHER" id="PTHR48051">
    <property type="match status" value="1"/>
</dbReference>
<evidence type="ECO:0000256" key="3">
    <source>
        <dbReference type="SAM" id="Phobius"/>
    </source>
</evidence>
<proteinExistence type="predicted"/>
<dbReference type="Pfam" id="PF00560">
    <property type="entry name" value="LRR_1"/>
    <property type="match status" value="1"/>
</dbReference>
<dbReference type="InterPro" id="IPR001611">
    <property type="entry name" value="Leu-rich_rpt"/>
</dbReference>
<dbReference type="OrthoDB" id="660555at2759"/>
<dbReference type="PROSITE" id="PS51450">
    <property type="entry name" value="LRR"/>
    <property type="match status" value="4"/>
</dbReference>
<evidence type="ECO:0000256" key="1">
    <source>
        <dbReference type="ARBA" id="ARBA00022614"/>
    </source>
</evidence>
<dbReference type="SMART" id="SM00365">
    <property type="entry name" value="LRR_SD22"/>
    <property type="match status" value="9"/>
</dbReference>
<dbReference type="Proteomes" id="UP000717585">
    <property type="component" value="Unassembled WGS sequence"/>
</dbReference>
<dbReference type="Pfam" id="PF23598">
    <property type="entry name" value="LRR_14"/>
    <property type="match status" value="1"/>
</dbReference>
<dbReference type="Gene3D" id="3.80.10.10">
    <property type="entry name" value="Ribonuclease Inhibitor"/>
    <property type="match status" value="5"/>
</dbReference>
<evidence type="ECO:0000259" key="5">
    <source>
        <dbReference type="Pfam" id="PF23598"/>
    </source>
</evidence>
<keyword evidence="4" id="KW-0732">Signal</keyword>
<feature type="chain" id="PRO_5035326575" evidence="4">
    <location>
        <begin position="23"/>
        <end position="875"/>
    </location>
</feature>
<keyword evidence="3" id="KW-0812">Transmembrane</keyword>
<keyword evidence="3" id="KW-0472">Membrane</keyword>
<feature type="transmembrane region" description="Helical" evidence="3">
    <location>
        <begin position="812"/>
        <end position="835"/>
    </location>
</feature>
<protein>
    <submittedName>
        <fullName evidence="6">Leucine rich repeat</fullName>
    </submittedName>
</protein>
<dbReference type="SMART" id="SM00369">
    <property type="entry name" value="LRR_TYP"/>
    <property type="match status" value="13"/>
</dbReference>
<organism evidence="6 7">
    <name type="scientific">Carpediemonas membranifera</name>
    <dbReference type="NCBI Taxonomy" id="201153"/>
    <lineage>
        <taxon>Eukaryota</taxon>
        <taxon>Metamonada</taxon>
        <taxon>Carpediemonas-like organisms</taxon>
        <taxon>Carpediemonas</taxon>
    </lineage>
</organism>
<evidence type="ECO:0000313" key="7">
    <source>
        <dbReference type="Proteomes" id="UP000717585"/>
    </source>
</evidence>
<reference evidence="6" key="1">
    <citation type="submission" date="2021-05" db="EMBL/GenBank/DDBJ databases">
        <title>A free-living protist that lacks canonical eukaryotic 1 DNA replication and segregation systems.</title>
        <authorList>
            <person name="Salas-Leiva D.E."/>
            <person name="Tromer E.C."/>
            <person name="Curtis B.A."/>
            <person name="Jerlstrom-Hultqvist J."/>
            <person name="Kolisko M."/>
            <person name="Yi Z."/>
            <person name="Salas-Leiva J.S."/>
            <person name="Gallot-Lavallee L."/>
            <person name="Kops G.J.P.L."/>
            <person name="Archibald J.M."/>
            <person name="Simpson A.G.B."/>
            <person name="Roger A.J."/>
        </authorList>
    </citation>
    <scope>NUCLEOTIDE SEQUENCE</scope>
    <source>
        <strain evidence="6">BICM</strain>
    </source>
</reference>
<dbReference type="InterPro" id="IPR003591">
    <property type="entry name" value="Leu-rich_rpt_typical-subtyp"/>
</dbReference>
<keyword evidence="3" id="KW-1133">Transmembrane helix</keyword>
<dbReference type="InterPro" id="IPR032675">
    <property type="entry name" value="LRR_dom_sf"/>
</dbReference>
<comment type="caution">
    <text evidence="6">The sequence shown here is derived from an EMBL/GenBank/DDBJ whole genome shotgun (WGS) entry which is preliminary data.</text>
</comment>
<gene>
    <name evidence="6" type="ORF">J8273_1447</name>
</gene>
<feature type="domain" description="Disease resistance R13L4/SHOC-2-like LRR" evidence="5">
    <location>
        <begin position="159"/>
        <end position="329"/>
    </location>
</feature>
<dbReference type="SMART" id="SM00364">
    <property type="entry name" value="LRR_BAC"/>
    <property type="match status" value="11"/>
</dbReference>
<name>A0A8J6AWB6_9EUKA</name>
<evidence type="ECO:0000256" key="2">
    <source>
        <dbReference type="ARBA" id="ARBA00022737"/>
    </source>
</evidence>
<evidence type="ECO:0000313" key="6">
    <source>
        <dbReference type="EMBL" id="KAG9396466.1"/>
    </source>
</evidence>
<accession>A0A8J6AWB6</accession>
<evidence type="ECO:0000256" key="4">
    <source>
        <dbReference type="SAM" id="SignalP"/>
    </source>
</evidence>
<dbReference type="PANTHER" id="PTHR48051:SF1">
    <property type="entry name" value="RAS SUPPRESSOR PROTEIN 1"/>
    <property type="match status" value="1"/>
</dbReference>
<keyword evidence="1" id="KW-0433">Leucine-rich repeat</keyword>
<dbReference type="InterPro" id="IPR050216">
    <property type="entry name" value="LRR_domain-containing"/>
</dbReference>